<evidence type="ECO:0000256" key="1">
    <source>
        <dbReference type="SAM" id="Coils"/>
    </source>
</evidence>
<reference evidence="3" key="1">
    <citation type="submission" date="2018-04" db="EMBL/GenBank/DDBJ databases">
        <title>Draft Genome Sequences of Chryseobacterium lactis NCTC11390T isolated from milk, Chryseobacterium oncorhynchi 701B-08T from rainbow trout, and Chryseobacterium viscerum 687B-08T from diseased fish.</title>
        <authorList>
            <person name="Jeong J.-J."/>
            <person name="Lee Y.J."/>
            <person name="Pathiraja D."/>
            <person name="Park B."/>
            <person name="Choi I.-G."/>
            <person name="Kim K.D."/>
        </authorList>
    </citation>
    <scope>NUCLEOTIDE SEQUENCE [LARGE SCALE GENOMIC DNA]</scope>
    <source>
        <strain evidence="3">701B-08</strain>
    </source>
</reference>
<dbReference type="EMBL" id="PPEI02000001">
    <property type="protein sequence ID" value="PWN67641.1"/>
    <property type="molecule type" value="Genomic_DNA"/>
</dbReference>
<name>A0A316X1K4_9FLAO</name>
<accession>A0A316X1K4</accession>
<dbReference type="GO" id="GO:0016887">
    <property type="term" value="F:ATP hydrolysis activity"/>
    <property type="evidence" value="ECO:0007669"/>
    <property type="project" value="InterPro"/>
</dbReference>
<dbReference type="GO" id="GO:0006302">
    <property type="term" value="P:double-strand break repair"/>
    <property type="evidence" value="ECO:0007669"/>
    <property type="project" value="InterPro"/>
</dbReference>
<protein>
    <recommendedName>
        <fullName evidence="2">Rad50/SbcC-type AAA domain-containing protein</fullName>
    </recommendedName>
</protein>
<organism evidence="3 4">
    <name type="scientific">Chryseobacterium oncorhynchi</name>
    <dbReference type="NCBI Taxonomy" id="741074"/>
    <lineage>
        <taxon>Bacteria</taxon>
        <taxon>Pseudomonadati</taxon>
        <taxon>Bacteroidota</taxon>
        <taxon>Flavobacteriia</taxon>
        <taxon>Flavobacteriales</taxon>
        <taxon>Weeksellaceae</taxon>
        <taxon>Chryseobacterium group</taxon>
        <taxon>Chryseobacterium</taxon>
    </lineage>
</organism>
<comment type="caution">
    <text evidence="3">The sequence shown here is derived from an EMBL/GenBank/DDBJ whole genome shotgun (WGS) entry which is preliminary data.</text>
</comment>
<keyword evidence="4" id="KW-1185">Reference proteome</keyword>
<dbReference type="Pfam" id="PF13476">
    <property type="entry name" value="AAA_23"/>
    <property type="match status" value="1"/>
</dbReference>
<dbReference type="Proteomes" id="UP000236182">
    <property type="component" value="Unassembled WGS sequence"/>
</dbReference>
<keyword evidence="1" id="KW-0175">Coiled coil</keyword>
<proteinExistence type="predicted"/>
<evidence type="ECO:0000313" key="3">
    <source>
        <dbReference type="EMBL" id="PWN67641.1"/>
    </source>
</evidence>
<dbReference type="AlphaFoldDB" id="A0A316X1K4"/>
<sequence>MKLKIKNIILYPLDEALNPRIIKFHESKVNVITGYSQRGKSAIISIIDYCLGSSECDIPVGTIREKVDKFAIYIAIGDQSIFLARDCPGNDNKVSDVMYMYDVQGKGDNPKLNTNEWIKEAGKYKTNRDKVKNYLSVKAGFENISINNESQKDDAPASFRDTTAFMFQPQNIIANPTTIFYKTDTFEHLRRLKTLFPLVLGYKSYEILNLESEVDVLEREEKEKARKLDDLRLQYESWQTDIYEYYSKAINLGLSNADISIESGSVNLIKNELKKVVSDVKNNRFFKEGSAIRYSEKLEELDGDRIRFTRELDELRVGLQKIQQFDRSKVEYIESVAVEIDKRLKPVDWLLKQKGTNICPFCDSVSEKAINTLLNFQNESQKNGKVLEASRSENFSFEKEKGDYKEKIKSKERDIVKIDANIQILRNEDRKNFKKLQDIFEFSGKIEHVLENLEKISPSANLAAELERIAGELAGKRKSLKSLKDKFDKEYCLKKVSDAIANYVKILPIENKEQRRVLLDPDVSVGIRIEDTRSKNINFLYKLGSGANHMCFHLATMLGLHEYFLNLPKSGKKNYIPSFLILDQPSQVYFPEDFKDLDKDNIDLNKKKKISEDIQNTTLIFKACSKFIESNKFQTQIIVLEHASESTWSEVSNIHLVEEWRGSFDQPDTYKALIPRAWFD</sequence>
<feature type="domain" description="Rad50/SbcC-type AAA" evidence="2">
    <location>
        <begin position="2"/>
        <end position="237"/>
    </location>
</feature>
<evidence type="ECO:0000313" key="4">
    <source>
        <dbReference type="Proteomes" id="UP000236182"/>
    </source>
</evidence>
<dbReference type="OrthoDB" id="103556at2"/>
<feature type="coiled-coil region" evidence="1">
    <location>
        <begin position="207"/>
        <end position="234"/>
    </location>
</feature>
<gene>
    <name evidence="3" type="ORF">C1638_003350</name>
</gene>
<dbReference type="InterPro" id="IPR022205">
    <property type="entry name" value="DUF3732"/>
</dbReference>
<dbReference type="InterPro" id="IPR038729">
    <property type="entry name" value="Rad50/SbcC_AAA"/>
</dbReference>
<dbReference type="RefSeq" id="WP_109618170.1">
    <property type="nucleotide sequence ID" value="NZ_PPEI02000001.1"/>
</dbReference>
<dbReference type="Pfam" id="PF12532">
    <property type="entry name" value="DUF3732"/>
    <property type="match status" value="1"/>
</dbReference>
<evidence type="ECO:0000259" key="2">
    <source>
        <dbReference type="Pfam" id="PF13476"/>
    </source>
</evidence>